<dbReference type="InterPro" id="IPR002110">
    <property type="entry name" value="Ankyrin_rpt"/>
</dbReference>
<sequence length="605" mass="68731">MIYNTSLPEMSNGRLTNELHKAIRYRDINLVRYILKKCKCNNVNILSTSLYLAVSISDIEMVKLLLEHGADILKCKNPPLHKAASLDNTEIAKLLIDSGADIEQIHSGNSPLYISVYRNNKSLTRYLLKKGVNCNRFFLNYYDVLYDKISDDMYKIFIDFNIDLNIQTRNFETPLHYAIKYKNIDLIRILLDNSIKIDKSLFLHKQYLIKALKNNCSYDIIALLINHGVPINEQDDLGKTPLHHSVINRRKDVTTLLLNLGADINVIDDCMGSPLHYAVSRNDIETTKTLLERGSNVNVVNNHIDTVLNIAVASKNKTIVNLLLKYGADTKLVGLDKHVIHIAIEMKDINILNAILLYGCYVNVYNHKGFTPLYMAVSSMKTEFVKLLLDHGAYVNAKAKLSGNTPLHKAMLSNSFNNIKLLLSYNADYNSLNNHGNTPLTCVSFLDDKIAIMIISKMMLEISKNPEIANSEGFIVNMEHINSNKRLLSIKESCEKELDVITHIKLNSIYSFNIFLDNNINLMVKFVTNPRVNKIPACIRIYRKLIRKNKSLAFHRHQLIVKAVKESKNLGIIGRLPIDIKHIIMELLSNNDLHSVITSCCNSVV</sequence>
<dbReference type="Pfam" id="PF12796">
    <property type="entry name" value="Ank_2"/>
    <property type="match status" value="4"/>
</dbReference>
<feature type="repeat" description="ANK" evidence="3">
    <location>
        <begin position="402"/>
        <end position="434"/>
    </location>
</feature>
<dbReference type="Pfam" id="PF13606">
    <property type="entry name" value="Ank_3"/>
    <property type="match status" value="1"/>
</dbReference>
<name>A0A1V0QFZ9_CNPV</name>
<gene>
    <name evidence="5" type="primary">SWPV2-038</name>
</gene>
<accession>A0A1V0QFZ9</accession>
<feature type="repeat" description="ANK" evidence="3">
    <location>
        <begin position="170"/>
        <end position="198"/>
    </location>
</feature>
<dbReference type="SMART" id="SM00248">
    <property type="entry name" value="ANK"/>
    <property type="match status" value="12"/>
</dbReference>
<dbReference type="PANTHER" id="PTHR24198">
    <property type="entry name" value="ANKYRIN REPEAT AND PROTEIN KINASE DOMAIN-CONTAINING PROTEIN"/>
    <property type="match status" value="1"/>
</dbReference>
<feature type="repeat" description="ANK" evidence="3">
    <location>
        <begin position="273"/>
        <end position="302"/>
    </location>
</feature>
<feature type="domain" description="PRANC" evidence="4">
    <location>
        <begin position="512"/>
        <end position="597"/>
    </location>
</feature>
<dbReference type="PROSITE" id="PS50088">
    <property type="entry name" value="ANK_REPEAT"/>
    <property type="match status" value="8"/>
</dbReference>
<feature type="repeat" description="ANK" evidence="3">
    <location>
        <begin position="48"/>
        <end position="72"/>
    </location>
</feature>
<evidence type="ECO:0000256" key="1">
    <source>
        <dbReference type="ARBA" id="ARBA00022737"/>
    </source>
</evidence>
<dbReference type="Gene3D" id="1.25.40.20">
    <property type="entry name" value="Ankyrin repeat-containing domain"/>
    <property type="match status" value="3"/>
</dbReference>
<organism evidence="5">
    <name type="scientific">Shearwaterpox virus</name>
    <dbReference type="NCBI Taxonomy" id="1974596"/>
    <lineage>
        <taxon>Viruses</taxon>
        <taxon>Varidnaviria</taxon>
        <taxon>Bamfordvirae</taxon>
        <taxon>Nucleocytoviricota</taxon>
        <taxon>Pokkesviricetes</taxon>
        <taxon>Chitovirales</taxon>
        <taxon>Poxviridae</taxon>
        <taxon>Chordopoxvirinae</taxon>
        <taxon>Avipoxvirus</taxon>
        <taxon>Avipoxvirus canarypox</taxon>
        <taxon>Canarypox virus</taxon>
    </lineage>
</organism>
<dbReference type="PROSITE" id="PS50297">
    <property type="entry name" value="ANK_REP_REGION"/>
    <property type="match status" value="8"/>
</dbReference>
<keyword evidence="1" id="KW-0677">Repeat</keyword>
<feature type="repeat" description="ANK" evidence="3">
    <location>
        <begin position="368"/>
        <end position="400"/>
    </location>
</feature>
<evidence type="ECO:0000256" key="2">
    <source>
        <dbReference type="ARBA" id="ARBA00023043"/>
    </source>
</evidence>
<dbReference type="InterPro" id="IPR036770">
    <property type="entry name" value="Ankyrin_rpt-contain_sf"/>
</dbReference>
<feature type="repeat" description="ANK" evidence="3">
    <location>
        <begin position="107"/>
        <end position="135"/>
    </location>
</feature>
<dbReference type="SUPFAM" id="SSF48403">
    <property type="entry name" value="Ankyrin repeat"/>
    <property type="match status" value="2"/>
</dbReference>
<evidence type="ECO:0000256" key="3">
    <source>
        <dbReference type="PROSITE-ProRule" id="PRU00023"/>
    </source>
</evidence>
<dbReference type="PANTHER" id="PTHR24198:SF165">
    <property type="entry name" value="ANKYRIN REPEAT-CONTAINING PROTEIN-RELATED"/>
    <property type="match status" value="1"/>
</dbReference>
<evidence type="ECO:0000313" key="5">
    <source>
        <dbReference type="EMBL" id="ARE67257.1"/>
    </source>
</evidence>
<dbReference type="Pfam" id="PF00023">
    <property type="entry name" value="Ank"/>
    <property type="match status" value="1"/>
</dbReference>
<dbReference type="Proteomes" id="UP000319767">
    <property type="component" value="Segment"/>
</dbReference>
<protein>
    <submittedName>
        <fullName evidence="5">SWPV2-ORF038</fullName>
    </submittedName>
</protein>
<dbReference type="InterPro" id="IPR018272">
    <property type="entry name" value="PRANC_domain"/>
</dbReference>
<dbReference type="Pfam" id="PF09372">
    <property type="entry name" value="PRANC"/>
    <property type="match status" value="1"/>
</dbReference>
<dbReference type="EMBL" id="KX857215">
    <property type="protein sequence ID" value="ARE67257.1"/>
    <property type="molecule type" value="Genomic_DNA"/>
</dbReference>
<evidence type="ECO:0000259" key="4">
    <source>
        <dbReference type="Pfam" id="PF09372"/>
    </source>
</evidence>
<reference evidence="5" key="1">
    <citation type="journal article" date="2017" name="BMC Genomics">
        <title>Genomic characterization of two novel pathogenic avipoxviruses isolated from pacific shearwaters (Ardenna spp.).</title>
        <authorList>
            <person name="Sarker S."/>
            <person name="Das S."/>
            <person name="Lavers J.L."/>
            <person name="Hutton I."/>
            <person name="Helbig K."/>
            <person name="Imbery J."/>
            <person name="Upton C."/>
            <person name="Raidal S.R."/>
        </authorList>
    </citation>
    <scope>NUCLEOTIDE SEQUENCE [LARGE SCALE GENOMIC DNA]</scope>
    <source>
        <strain evidence="5">SWPV-2</strain>
    </source>
</reference>
<proteinExistence type="predicted"/>
<feature type="repeat" description="ANK" evidence="3">
    <location>
        <begin position="75"/>
        <end position="107"/>
    </location>
</feature>
<keyword evidence="2 3" id="KW-0040">ANK repeat</keyword>
<dbReference type="PRINTS" id="PR01415">
    <property type="entry name" value="ANKYRIN"/>
</dbReference>
<feature type="repeat" description="ANK" evidence="3">
    <location>
        <begin position="237"/>
        <end position="269"/>
    </location>
</feature>